<dbReference type="InterPro" id="IPR011989">
    <property type="entry name" value="ARM-like"/>
</dbReference>
<name>A0A0N4XP40_NIPBR</name>
<gene>
    <name evidence="7" type="ORF">NBR_LOCUS4292</name>
</gene>
<keyword evidence="3" id="KW-0677">Repeat</keyword>
<dbReference type="InterPro" id="IPR039678">
    <property type="entry name" value="CTNNBL1"/>
</dbReference>
<evidence type="ECO:0000256" key="2">
    <source>
        <dbReference type="ARBA" id="ARBA00022553"/>
    </source>
</evidence>
<evidence type="ECO:0000256" key="3">
    <source>
        <dbReference type="ARBA" id="ARBA00022737"/>
    </source>
</evidence>
<keyword evidence="8" id="KW-1185">Reference proteome</keyword>
<dbReference type="WBParaSite" id="NBR_0000429201-mRNA-1">
    <property type="protein sequence ID" value="NBR_0000429201-mRNA-1"/>
    <property type="gene ID" value="NBR_0000429201"/>
</dbReference>
<evidence type="ECO:0000313" key="7">
    <source>
        <dbReference type="EMBL" id="VDL67881.1"/>
    </source>
</evidence>
<dbReference type="GO" id="GO:0005681">
    <property type="term" value="C:spliceosomal complex"/>
    <property type="evidence" value="ECO:0007669"/>
    <property type="project" value="TreeGrafter"/>
</dbReference>
<comment type="subcellular location">
    <subcellularLocation>
        <location evidence="1">Nucleus</location>
    </subcellularLocation>
</comment>
<reference evidence="9" key="1">
    <citation type="submission" date="2017-02" db="UniProtKB">
        <authorList>
            <consortium name="WormBaseParasite"/>
        </authorList>
    </citation>
    <scope>IDENTIFICATION</scope>
</reference>
<dbReference type="PANTHER" id="PTHR14978:SF0">
    <property type="entry name" value="BETA-CATENIN-LIKE PROTEIN 1"/>
    <property type="match status" value="1"/>
</dbReference>
<evidence type="ECO:0000256" key="5">
    <source>
        <dbReference type="ARBA" id="ARBA00023242"/>
    </source>
</evidence>
<accession>A0A0N4XP40</accession>
<evidence type="ECO:0000256" key="4">
    <source>
        <dbReference type="ARBA" id="ARBA00023054"/>
    </source>
</evidence>
<organism evidence="9">
    <name type="scientific">Nippostrongylus brasiliensis</name>
    <name type="common">Rat hookworm</name>
    <dbReference type="NCBI Taxonomy" id="27835"/>
    <lineage>
        <taxon>Eukaryota</taxon>
        <taxon>Metazoa</taxon>
        <taxon>Ecdysozoa</taxon>
        <taxon>Nematoda</taxon>
        <taxon>Chromadorea</taxon>
        <taxon>Rhabditida</taxon>
        <taxon>Rhabditina</taxon>
        <taxon>Rhabditomorpha</taxon>
        <taxon>Strongyloidea</taxon>
        <taxon>Heligmosomidae</taxon>
        <taxon>Nippostrongylus</taxon>
    </lineage>
</organism>
<proteinExistence type="predicted"/>
<dbReference type="Proteomes" id="UP000271162">
    <property type="component" value="Unassembled WGS sequence"/>
</dbReference>
<evidence type="ECO:0000256" key="1">
    <source>
        <dbReference type="ARBA" id="ARBA00004123"/>
    </source>
</evidence>
<dbReference type="InterPro" id="IPR013180">
    <property type="entry name" value="CTNNBL1_N"/>
</dbReference>
<keyword evidence="4" id="KW-0175">Coiled coil</keyword>
<evidence type="ECO:0000313" key="9">
    <source>
        <dbReference type="WBParaSite" id="NBR_0000429201-mRNA-1"/>
    </source>
</evidence>
<evidence type="ECO:0000259" key="6">
    <source>
        <dbReference type="Pfam" id="PF08216"/>
    </source>
</evidence>
<dbReference type="STRING" id="27835.A0A0N4XP40"/>
<evidence type="ECO:0000313" key="8">
    <source>
        <dbReference type="Proteomes" id="UP000271162"/>
    </source>
</evidence>
<protein>
    <submittedName>
        <fullName evidence="9">Beta-catenin-like protein 1 (inferred by orthology to a human protein)</fullName>
    </submittedName>
</protein>
<reference evidence="7 8" key="2">
    <citation type="submission" date="2018-11" db="EMBL/GenBank/DDBJ databases">
        <authorList>
            <consortium name="Pathogen Informatics"/>
        </authorList>
    </citation>
    <scope>NUCLEOTIDE SEQUENCE [LARGE SCALE GENOMIC DNA]</scope>
</reference>
<dbReference type="PANTHER" id="PTHR14978">
    <property type="entry name" value="BETA-CATENIN-LIKE PROTEIN 1 NUCLEAR ASSOCIATED PROTEIN"/>
    <property type="match status" value="1"/>
</dbReference>
<dbReference type="AlphaFoldDB" id="A0A0N4XP40"/>
<keyword evidence="2" id="KW-0597">Phosphoprotein</keyword>
<dbReference type="EMBL" id="UYSL01007725">
    <property type="protein sequence ID" value="VDL67881.1"/>
    <property type="molecule type" value="Genomic_DNA"/>
</dbReference>
<feature type="domain" description="Beta-catenin-like protein 1 N-terminal" evidence="6">
    <location>
        <begin position="1"/>
        <end position="130"/>
    </location>
</feature>
<dbReference type="Gene3D" id="1.25.10.10">
    <property type="entry name" value="Leucine-rich Repeat Variant"/>
    <property type="match status" value="1"/>
</dbReference>
<sequence>MRTPSKVKRKDTTPDEHEEHILSSLFRSCGDAARQRMMSKFTEHEHEKVDRAIELFIKYREKLAKFEAKRARKEDSSVDEEDVDRDYLDRLDAGLYTLQNLSLILADVCAHTSSAKHRASKLFSMKLKQDKILKILLPLLTEYQANIGEGGDEEKRRVDSLVAKLTKSDREKE</sequence>
<keyword evidence="5" id="KW-0539">Nucleus</keyword>
<dbReference type="Pfam" id="PF08216">
    <property type="entry name" value="CTNNBL"/>
    <property type="match status" value="1"/>
</dbReference>
<dbReference type="OMA" id="FTEHEHE"/>